<dbReference type="EMBL" id="HG992979">
    <property type="protein sequence ID" value="CAE7027266.1"/>
    <property type="molecule type" value="Genomic_DNA"/>
</dbReference>
<dbReference type="PANTHER" id="PTHR47849">
    <property type="entry name" value="CHITIN-BINDING LECTIN 1"/>
    <property type="match status" value="1"/>
</dbReference>
<dbReference type="Pfam" id="PF00187">
    <property type="entry name" value="Chitin_bind_1"/>
    <property type="match status" value="1"/>
</dbReference>
<gene>
    <name evidence="7" type="ORF">PTTW11_04215</name>
</gene>
<feature type="compositionally biased region" description="Polar residues" evidence="4">
    <location>
        <begin position="57"/>
        <end position="66"/>
    </location>
</feature>
<keyword evidence="2 3" id="KW-1015">Disulfide bond</keyword>
<keyword evidence="1 3" id="KW-0147">Chitin-binding</keyword>
<evidence type="ECO:0000256" key="3">
    <source>
        <dbReference type="PROSITE-ProRule" id="PRU00261"/>
    </source>
</evidence>
<keyword evidence="5" id="KW-0732">Signal</keyword>
<feature type="disulfide bond" evidence="3">
    <location>
        <begin position="77"/>
        <end position="92"/>
    </location>
</feature>
<dbReference type="PROSITE" id="PS50941">
    <property type="entry name" value="CHIT_BIND_I_2"/>
    <property type="match status" value="3"/>
</dbReference>
<dbReference type="AlphaFoldDB" id="A0A6S6VYG3"/>
<feature type="domain" description="Chitin-binding type-1" evidence="6">
    <location>
        <begin position="74"/>
        <end position="120"/>
    </location>
</feature>
<sequence>MYRTLPTLLLALSTLSFSLASASASHPHVQPPPNPLHDTHPSPDAALFPAPAPELPNNNTTGTQNLLPPRQATPGRCGADYANQICTNNQCCSSYGYCGTEFEFCGEIVGCQPQFGRCGDGGSTTTLSATSTSTSTFTSTSVSTSTLTLTSTSTASSTTASTSSTPLPTLTPSINGQCGNSTTCAGSAFGSCCSEYFFCGEGLAYCGEGCRVGFGRCGSFFSSSSLSFSTSTSTSSTTAPLTSASSTTSSTTTSSTAAPIPTNASTNGRCGADGNGQTCTGSAFGRCCSSYGWCGDGGDDYCRVLWGCQVEFGACDS</sequence>
<feature type="disulfide bond" evidence="3">
    <location>
        <begin position="86"/>
        <end position="98"/>
    </location>
</feature>
<evidence type="ECO:0000313" key="7">
    <source>
        <dbReference type="EMBL" id="CAE7027266.1"/>
    </source>
</evidence>
<dbReference type="Gene3D" id="3.30.60.10">
    <property type="entry name" value="Endochitinase-like"/>
    <property type="match status" value="3"/>
</dbReference>
<dbReference type="InterPro" id="IPR036861">
    <property type="entry name" value="Endochitinase-like_sf"/>
</dbReference>
<dbReference type="CDD" id="cd00035">
    <property type="entry name" value="ChtBD1"/>
    <property type="match status" value="1"/>
</dbReference>
<name>A0A6S6VYG3_9PLEO</name>
<evidence type="ECO:0000256" key="2">
    <source>
        <dbReference type="ARBA" id="ARBA00023157"/>
    </source>
</evidence>
<dbReference type="InterPro" id="IPR001002">
    <property type="entry name" value="Chitin-bd_1"/>
</dbReference>
<dbReference type="InterPro" id="IPR018371">
    <property type="entry name" value="Chitin-binding_1_CS"/>
</dbReference>
<dbReference type="SMART" id="SM00270">
    <property type="entry name" value="ChtBD1"/>
    <property type="match status" value="3"/>
</dbReference>
<evidence type="ECO:0000256" key="4">
    <source>
        <dbReference type="SAM" id="MobiDB-lite"/>
    </source>
</evidence>
<feature type="domain" description="Chitin-binding type-1" evidence="6">
    <location>
        <begin position="175"/>
        <end position="219"/>
    </location>
</feature>
<feature type="chain" id="PRO_5043983290" evidence="5">
    <location>
        <begin position="25"/>
        <end position="317"/>
    </location>
</feature>
<dbReference type="GO" id="GO:0008061">
    <property type="term" value="F:chitin binding"/>
    <property type="evidence" value="ECO:0007669"/>
    <property type="project" value="UniProtKB-UniRule"/>
</dbReference>
<evidence type="ECO:0000259" key="6">
    <source>
        <dbReference type="PROSITE" id="PS50941"/>
    </source>
</evidence>
<comment type="caution">
    <text evidence="3">Lacks conserved residue(s) required for the propagation of feature annotation.</text>
</comment>
<feature type="disulfide bond" evidence="3">
    <location>
        <begin position="178"/>
        <end position="193"/>
    </location>
</feature>
<feature type="region of interest" description="Disordered" evidence="4">
    <location>
        <begin position="230"/>
        <end position="260"/>
    </location>
</feature>
<accession>A0A6S6VYG3</accession>
<reference evidence="7" key="1">
    <citation type="submission" date="2021-02" db="EMBL/GenBank/DDBJ databases">
        <authorList>
            <person name="Syme A R."/>
            <person name="Syme A R."/>
            <person name="Moolhuijzen P."/>
        </authorList>
    </citation>
    <scope>NUCLEOTIDE SEQUENCE</scope>
    <source>
        <strain evidence="7">W1-1</strain>
    </source>
</reference>
<evidence type="ECO:0000256" key="5">
    <source>
        <dbReference type="SAM" id="SignalP"/>
    </source>
</evidence>
<dbReference type="PANTHER" id="PTHR47849:SF8">
    <property type="entry name" value="LECTIN"/>
    <property type="match status" value="1"/>
</dbReference>
<dbReference type="Proteomes" id="UP000472372">
    <property type="component" value="Chromosome 3"/>
</dbReference>
<evidence type="ECO:0000313" key="8">
    <source>
        <dbReference type="Proteomes" id="UP000472372"/>
    </source>
</evidence>
<dbReference type="SUPFAM" id="SSF57016">
    <property type="entry name" value="Plant lectins/antimicrobial peptides"/>
    <property type="match status" value="3"/>
</dbReference>
<dbReference type="PROSITE" id="PS00026">
    <property type="entry name" value="CHIT_BIND_I_1"/>
    <property type="match status" value="1"/>
</dbReference>
<feature type="disulfide bond" evidence="3">
    <location>
        <begin position="192"/>
        <end position="206"/>
    </location>
</feature>
<proteinExistence type="predicted"/>
<feature type="disulfide bond" evidence="3">
    <location>
        <begin position="91"/>
        <end position="105"/>
    </location>
</feature>
<feature type="signal peptide" evidence="5">
    <location>
        <begin position="1"/>
        <end position="24"/>
    </location>
</feature>
<feature type="region of interest" description="Disordered" evidence="4">
    <location>
        <begin position="24"/>
        <end position="68"/>
    </location>
</feature>
<organism evidence="7 8">
    <name type="scientific">Pyrenophora teres f. teres</name>
    <dbReference type="NCBI Taxonomy" id="97479"/>
    <lineage>
        <taxon>Eukaryota</taxon>
        <taxon>Fungi</taxon>
        <taxon>Dikarya</taxon>
        <taxon>Ascomycota</taxon>
        <taxon>Pezizomycotina</taxon>
        <taxon>Dothideomycetes</taxon>
        <taxon>Pleosporomycetidae</taxon>
        <taxon>Pleosporales</taxon>
        <taxon>Pleosporineae</taxon>
        <taxon>Pleosporaceae</taxon>
        <taxon>Pyrenophora</taxon>
    </lineage>
</organism>
<evidence type="ECO:0000256" key="1">
    <source>
        <dbReference type="ARBA" id="ARBA00022669"/>
    </source>
</evidence>
<feature type="domain" description="Chitin-binding type-1" evidence="6">
    <location>
        <begin position="267"/>
        <end position="317"/>
    </location>
</feature>
<protein>
    <submittedName>
        <fullName evidence="7">Chitin binding protein</fullName>
    </submittedName>
</protein>